<evidence type="ECO:0000256" key="2">
    <source>
        <dbReference type="SAM" id="Phobius"/>
    </source>
</evidence>
<feature type="compositionally biased region" description="Low complexity" evidence="1">
    <location>
        <begin position="45"/>
        <end position="59"/>
    </location>
</feature>
<feature type="compositionally biased region" description="Basic residues" evidence="1">
    <location>
        <begin position="1"/>
        <end position="17"/>
    </location>
</feature>
<organism evidence="3 4">
    <name type="scientific">Paecilomyces lecythidis</name>
    <dbReference type="NCBI Taxonomy" id="3004212"/>
    <lineage>
        <taxon>Eukaryota</taxon>
        <taxon>Fungi</taxon>
        <taxon>Dikarya</taxon>
        <taxon>Ascomycota</taxon>
        <taxon>Pezizomycotina</taxon>
        <taxon>Eurotiomycetes</taxon>
        <taxon>Eurotiomycetidae</taxon>
        <taxon>Eurotiales</taxon>
        <taxon>Thermoascaceae</taxon>
        <taxon>Paecilomyces</taxon>
    </lineage>
</organism>
<evidence type="ECO:0000256" key="1">
    <source>
        <dbReference type="SAM" id="MobiDB-lite"/>
    </source>
</evidence>
<dbReference type="Proteomes" id="UP001583193">
    <property type="component" value="Unassembled WGS sequence"/>
</dbReference>
<evidence type="ECO:0000313" key="4">
    <source>
        <dbReference type="Proteomes" id="UP001583193"/>
    </source>
</evidence>
<keyword evidence="2" id="KW-0812">Transmembrane</keyword>
<dbReference type="EMBL" id="JAVDPF010000025">
    <property type="protein sequence ID" value="KAL1872174.1"/>
    <property type="molecule type" value="Genomic_DNA"/>
</dbReference>
<feature type="compositionally biased region" description="Polar residues" evidence="1">
    <location>
        <begin position="354"/>
        <end position="371"/>
    </location>
</feature>
<dbReference type="PANTHER" id="PTHR42088:SF1">
    <property type="entry name" value="YALI0F10131P"/>
    <property type="match status" value="1"/>
</dbReference>
<feature type="region of interest" description="Disordered" evidence="1">
    <location>
        <begin position="242"/>
        <end position="396"/>
    </location>
</feature>
<comment type="caution">
    <text evidence="3">The sequence shown here is derived from an EMBL/GenBank/DDBJ whole genome shotgun (WGS) entry which is preliminary data.</text>
</comment>
<gene>
    <name evidence="3" type="ORF">Plec18167_006777</name>
</gene>
<feature type="region of interest" description="Disordered" evidence="1">
    <location>
        <begin position="1"/>
        <end position="71"/>
    </location>
</feature>
<feature type="compositionally biased region" description="Low complexity" evidence="1">
    <location>
        <begin position="528"/>
        <end position="539"/>
    </location>
</feature>
<keyword evidence="4" id="KW-1185">Reference proteome</keyword>
<feature type="region of interest" description="Disordered" evidence="1">
    <location>
        <begin position="498"/>
        <end position="584"/>
    </location>
</feature>
<feature type="compositionally biased region" description="Polar residues" evidence="1">
    <location>
        <begin position="60"/>
        <end position="71"/>
    </location>
</feature>
<proteinExistence type="predicted"/>
<dbReference type="PANTHER" id="PTHR42088">
    <property type="entry name" value="YALI0F10131P"/>
    <property type="match status" value="1"/>
</dbReference>
<feature type="region of interest" description="Disordered" evidence="1">
    <location>
        <begin position="408"/>
        <end position="431"/>
    </location>
</feature>
<feature type="transmembrane region" description="Helical" evidence="2">
    <location>
        <begin position="78"/>
        <end position="98"/>
    </location>
</feature>
<name>A0ABR3X957_9EURO</name>
<feature type="compositionally biased region" description="Basic and acidic residues" evidence="1">
    <location>
        <begin position="264"/>
        <end position="273"/>
    </location>
</feature>
<evidence type="ECO:0000313" key="3">
    <source>
        <dbReference type="EMBL" id="KAL1872174.1"/>
    </source>
</evidence>
<feature type="compositionally biased region" description="Polar residues" evidence="1">
    <location>
        <begin position="668"/>
        <end position="689"/>
    </location>
</feature>
<feature type="region of interest" description="Disordered" evidence="1">
    <location>
        <begin position="601"/>
        <end position="624"/>
    </location>
</feature>
<keyword evidence="2" id="KW-0472">Membrane</keyword>
<reference evidence="3 4" key="1">
    <citation type="journal article" date="2024" name="IMA Fungus">
        <title>IMA Genome - F19 : A genome assembly and annotation guide to empower mycologists, including annotated draft genome sequences of Ceratocystis pirilliformis, Diaporthe australafricana, Fusarium ophioides, Paecilomyces lecythidis, and Sporothrix stenoceras.</title>
        <authorList>
            <person name="Aylward J."/>
            <person name="Wilson A.M."/>
            <person name="Visagie C.M."/>
            <person name="Spraker J."/>
            <person name="Barnes I."/>
            <person name="Buitendag C."/>
            <person name="Ceriani C."/>
            <person name="Del Mar Angel L."/>
            <person name="du Plessis D."/>
            <person name="Fuchs T."/>
            <person name="Gasser K."/>
            <person name="Kramer D."/>
            <person name="Li W."/>
            <person name="Munsamy K."/>
            <person name="Piso A."/>
            <person name="Price J.L."/>
            <person name="Sonnekus B."/>
            <person name="Thomas C."/>
            <person name="van der Nest A."/>
            <person name="van Dijk A."/>
            <person name="van Heerden A."/>
            <person name="van Vuuren N."/>
            <person name="Yilmaz N."/>
            <person name="Duong T.A."/>
            <person name="van der Merwe N.A."/>
            <person name="Wingfield M.J."/>
            <person name="Wingfield B.D."/>
        </authorList>
    </citation>
    <scope>NUCLEOTIDE SEQUENCE [LARGE SCALE GENOMIC DNA]</scope>
    <source>
        <strain evidence="3 4">CMW 18167</strain>
    </source>
</reference>
<feature type="compositionally biased region" description="Low complexity" evidence="1">
    <location>
        <begin position="339"/>
        <end position="352"/>
    </location>
</feature>
<keyword evidence="2" id="KW-1133">Transmembrane helix</keyword>
<accession>A0ABR3X957</accession>
<feature type="region of interest" description="Disordered" evidence="1">
    <location>
        <begin position="659"/>
        <end position="689"/>
    </location>
</feature>
<sequence>MPHPHSLRHGVHLGKRVPHPDPQPIPDENLPFASVSDSPSLVRRAPAAATTSSGSSCGPNDNSASCEKPTSTVDTATLPVVLGAVIPIVCAIIVLIFLHRRHLKRLRNEDANDKHKSLDFGMDAVESGAGPRPGKPGNLGGVEMSEAEKMDRKGGKGMSLDMVGSPYLLPPGLHGSRESLRSLSRSISIDDDKYRPATSFLGDNASMRSYSHFPKDDASSVGGASRLGGDDMNQNLLMNAQRMSRSSPPVVSEPLEAPAPAHLNPEEPSREPRLPSMAFMPMEMPVQNTNPEHDRSNDLPAENAHTESSDLPGQALSATVHSAEAEAVTEEVSHRESSKSPPSSPELKSPFSVESFSAQMVSDSSGPSDVQRQPPRISLPFSDAASDYGDMPKFDSDIPAVNIMAAEEEDKQHQQDASARNGPVSELAPAEYTYDTRRLTLGVRPLPPEDPSDNPEQRANRIRSFYKEYFDDNKPGAEGGYSEPFGPEFYGDAAVYDQSTGDILTGPPRPWAEPVGRRAMTPPPRAPPRFQGGARHMPTGSGGGGFMSPGPRAFSSASGRIPGPPRGPRKPRPPPEPLHVLPTPHALKDDSMILPIDFAPPQTFRDQREGRPESPMGGLRPYSPGVRAHTPLASAFDDLMAMPSPHALRKSGTFTALDFAPPPRFKTQDTASDAGSIRSNRTGISTTHANNIRMGAYRVSRLPADMVGTKDDLASSLRPKWDMNNP</sequence>
<feature type="compositionally biased region" description="Low complexity" evidence="1">
    <location>
        <begin position="317"/>
        <end position="326"/>
    </location>
</feature>
<protein>
    <submittedName>
        <fullName evidence="3">Uncharacterized protein</fullName>
    </submittedName>
</protein>